<dbReference type="Proteomes" id="UP000237968">
    <property type="component" value="Unassembled WGS sequence"/>
</dbReference>
<keyword evidence="6" id="KW-1185">Reference proteome</keyword>
<dbReference type="SMART" id="SM00382">
    <property type="entry name" value="AAA"/>
    <property type="match status" value="1"/>
</dbReference>
<name>A0A2S9XLN0_9BACT</name>
<dbReference type="InterPro" id="IPR017871">
    <property type="entry name" value="ABC_transporter-like_CS"/>
</dbReference>
<keyword evidence="5" id="KW-0378">Hydrolase</keyword>
<dbReference type="InterPro" id="IPR027417">
    <property type="entry name" value="P-loop_NTPase"/>
</dbReference>
<dbReference type="EMBL" id="PVNK01000184">
    <property type="protein sequence ID" value="PRP93786.1"/>
    <property type="molecule type" value="Genomic_DNA"/>
</dbReference>
<dbReference type="Gene3D" id="3.40.50.300">
    <property type="entry name" value="P-loop containing nucleotide triphosphate hydrolases"/>
    <property type="match status" value="1"/>
</dbReference>
<protein>
    <submittedName>
        <fullName evidence="5">Putative phospholipid import ATP-binding protein MlaF</fullName>
        <ecNumber evidence="5">3.6.3.-</ecNumber>
    </submittedName>
</protein>
<sequence length="312" mass="33962">MSDANHSTPGPAPLDPGRIADAARSQTAAALARGAAALPSSSGVRRALGTTIGEFHGKTCARGETLIQFENIHKAFGDNVIYRDMNLDIRLGETLTIIGGSGEGKSVCLKLMIGLLRAEAGRVLYYGEDVGEMNAEQLREIRMRVSMVFQGGALFDSMTIVQNVGYALREHTDMGDEEIEARAVESLTLVGLGPADHPGIMEQIPAALSVGMRKRVALARSIAQRPEVILYDEPTTGLDPSNCNRIARMIRKLQRELGVTSIVVTHDMTTAWYVADRVAMLYDKSFPFVDEVEAFRAIDDPRVRNFIEGRTG</sequence>
<dbReference type="GO" id="GO:0005524">
    <property type="term" value="F:ATP binding"/>
    <property type="evidence" value="ECO:0007669"/>
    <property type="project" value="UniProtKB-KW"/>
</dbReference>
<comment type="caution">
    <text evidence="5">The sequence shown here is derived from an EMBL/GenBank/DDBJ whole genome shotgun (WGS) entry which is preliminary data.</text>
</comment>
<evidence type="ECO:0000313" key="5">
    <source>
        <dbReference type="EMBL" id="PRP93786.1"/>
    </source>
</evidence>
<keyword evidence="1" id="KW-0813">Transport</keyword>
<feature type="domain" description="ABC transporter" evidence="4">
    <location>
        <begin position="67"/>
        <end position="308"/>
    </location>
</feature>
<dbReference type="PROSITE" id="PS50893">
    <property type="entry name" value="ABC_TRANSPORTER_2"/>
    <property type="match status" value="1"/>
</dbReference>
<evidence type="ECO:0000256" key="3">
    <source>
        <dbReference type="ARBA" id="ARBA00022840"/>
    </source>
</evidence>
<proteinExistence type="predicted"/>
<organism evidence="5 6">
    <name type="scientific">Enhygromyxa salina</name>
    <dbReference type="NCBI Taxonomy" id="215803"/>
    <lineage>
        <taxon>Bacteria</taxon>
        <taxon>Pseudomonadati</taxon>
        <taxon>Myxococcota</taxon>
        <taxon>Polyangia</taxon>
        <taxon>Nannocystales</taxon>
        <taxon>Nannocystaceae</taxon>
        <taxon>Enhygromyxa</taxon>
    </lineage>
</organism>
<dbReference type="InterPro" id="IPR003593">
    <property type="entry name" value="AAA+_ATPase"/>
</dbReference>
<evidence type="ECO:0000313" key="6">
    <source>
        <dbReference type="Proteomes" id="UP000237968"/>
    </source>
</evidence>
<dbReference type="RefSeq" id="WP_258182947.1">
    <property type="nucleotide sequence ID" value="NZ_PVNK01000184.1"/>
</dbReference>
<dbReference type="InterPro" id="IPR003439">
    <property type="entry name" value="ABC_transporter-like_ATP-bd"/>
</dbReference>
<dbReference type="SUPFAM" id="SSF52540">
    <property type="entry name" value="P-loop containing nucleoside triphosphate hydrolases"/>
    <property type="match status" value="1"/>
</dbReference>
<dbReference type="PROSITE" id="PS00211">
    <property type="entry name" value="ABC_TRANSPORTER_1"/>
    <property type="match status" value="1"/>
</dbReference>
<keyword evidence="2" id="KW-0547">Nucleotide-binding</keyword>
<dbReference type="PANTHER" id="PTHR43023">
    <property type="entry name" value="PROTEIN TRIGALACTOSYLDIACYLGLYCEROL 3, CHLOROPLASTIC"/>
    <property type="match status" value="1"/>
</dbReference>
<evidence type="ECO:0000256" key="1">
    <source>
        <dbReference type="ARBA" id="ARBA00022448"/>
    </source>
</evidence>
<reference evidence="5 6" key="1">
    <citation type="submission" date="2018-03" db="EMBL/GenBank/DDBJ databases">
        <title>Draft Genome Sequences of the Obligatory Marine Myxobacteria Enhygromyxa salina SWB005.</title>
        <authorList>
            <person name="Poehlein A."/>
            <person name="Moghaddam J.A."/>
            <person name="Harms H."/>
            <person name="Alanjari M."/>
            <person name="Koenig G.M."/>
            <person name="Daniel R."/>
            <person name="Schaeberle T.F."/>
        </authorList>
    </citation>
    <scope>NUCLEOTIDE SEQUENCE [LARGE SCALE GENOMIC DNA]</scope>
    <source>
        <strain evidence="5 6">SWB005</strain>
    </source>
</reference>
<evidence type="ECO:0000256" key="2">
    <source>
        <dbReference type="ARBA" id="ARBA00022741"/>
    </source>
</evidence>
<dbReference type="EC" id="3.6.3.-" evidence="5"/>
<accession>A0A2S9XLN0</accession>
<evidence type="ECO:0000259" key="4">
    <source>
        <dbReference type="PROSITE" id="PS50893"/>
    </source>
</evidence>
<dbReference type="Pfam" id="PF00005">
    <property type="entry name" value="ABC_tran"/>
    <property type="match status" value="1"/>
</dbReference>
<dbReference type="PANTHER" id="PTHR43023:SF6">
    <property type="entry name" value="INTERMEMBRANE PHOSPHOLIPID TRANSPORT SYSTEM ATP-BINDING PROTEIN MLAF"/>
    <property type="match status" value="1"/>
</dbReference>
<gene>
    <name evidence="5" type="primary">mlaF_1</name>
    <name evidence="5" type="ORF">ENSA5_41870</name>
</gene>
<keyword evidence="3 5" id="KW-0067">ATP-binding</keyword>
<dbReference type="AlphaFoldDB" id="A0A2S9XLN0"/>
<dbReference type="GO" id="GO:0016887">
    <property type="term" value="F:ATP hydrolysis activity"/>
    <property type="evidence" value="ECO:0007669"/>
    <property type="project" value="InterPro"/>
</dbReference>